<reference evidence="8 9" key="1">
    <citation type="submission" date="2017-05" db="EMBL/GenBank/DDBJ databases">
        <authorList>
            <person name="Varghese N."/>
            <person name="Submissions S."/>
        </authorList>
    </citation>
    <scope>NUCLEOTIDE SEQUENCE [LARGE SCALE GENOMIC DNA]</scope>
    <source>
        <strain evidence="8 9">DSM 25457</strain>
    </source>
</reference>
<evidence type="ECO:0000313" key="9">
    <source>
        <dbReference type="Proteomes" id="UP001158067"/>
    </source>
</evidence>
<dbReference type="SUPFAM" id="SSF54534">
    <property type="entry name" value="FKBP-like"/>
    <property type="match status" value="2"/>
</dbReference>
<dbReference type="PROSITE" id="PS50198">
    <property type="entry name" value="PPIC_PPIASE_2"/>
    <property type="match status" value="2"/>
</dbReference>
<name>A0ABY1PPS7_9BACT</name>
<evidence type="ECO:0000313" key="8">
    <source>
        <dbReference type="EMBL" id="SMP41348.1"/>
    </source>
</evidence>
<accession>A0ABY1PPS7</accession>
<evidence type="ECO:0000256" key="5">
    <source>
        <dbReference type="ARBA" id="ARBA00023235"/>
    </source>
</evidence>
<dbReference type="PANTHER" id="PTHR47245:SF1">
    <property type="entry name" value="FOLDASE PROTEIN PRSA"/>
    <property type="match status" value="1"/>
</dbReference>
<keyword evidence="4 6" id="KW-0697">Rotamase</keyword>
<keyword evidence="5 6" id="KW-0413">Isomerase</keyword>
<proteinExistence type="predicted"/>
<evidence type="ECO:0000259" key="7">
    <source>
        <dbReference type="PROSITE" id="PS50198"/>
    </source>
</evidence>
<dbReference type="Gene3D" id="3.10.50.40">
    <property type="match status" value="2"/>
</dbReference>
<feature type="domain" description="PpiC" evidence="7">
    <location>
        <begin position="452"/>
        <end position="545"/>
    </location>
</feature>
<dbReference type="EC" id="5.2.1.8" evidence="2"/>
<keyword evidence="9" id="KW-1185">Reference proteome</keyword>
<sequence length="607" mass="66959">MSDTVSRTNQPRFRATRVASRYQVRQALVFIAALAAISMGLSQLRASAAESSVVAVVNADPISRDALGDAVLQRYGTDVLDNLVNQHLIMQECKKNGIDISAEDVRTEVLRVAKKFGLSLESYLQLLQEERDITPDQYSREIIWPMLALRALVSDQVEVTQEEFNRAFLSQFGEAIKCRMIMVSDPTQANQLQSQAQVDPGSFVRLAKEFSEDETSASVGGLIPPIRRYMGDSNLEEAAFALKDGEVSPVLQIGDQWIFLQAVRRMPASHPSPQALPAIKEQIADRIRDEKMKVAAGELFEKLQKESKVVKVLGNPEASQQHPGVAAIINGQQISIAAVADKCIKRHGEEVLEGEINRKLLAQALKSSGKTVTQADIDQEITRAAISYGYIRSDGKADTDAWMQTIVSQGKSTEKIYVQDAVWPSVALKKLVEDSVQLSQDDMQKGFASAFGPRAEVLAIVLSDQRTAQKVWEMARDNASEDFFGQLAEQYSIEPTSSSNFGKVPPIRQFGGQPAIEKEAFAMKPGELSGIIATGDKYIVLRCQGFTEPIVSDFEAVREELERDLIEKKTNLAMGVKFDELKQRAEIDNFFSVSKAAPRVATRSGGR</sequence>
<dbReference type="Pfam" id="PF00639">
    <property type="entry name" value="Rotamase"/>
    <property type="match status" value="2"/>
</dbReference>
<dbReference type="Pfam" id="PF13624">
    <property type="entry name" value="SurA_N_3"/>
    <property type="match status" value="1"/>
</dbReference>
<evidence type="ECO:0000256" key="3">
    <source>
        <dbReference type="ARBA" id="ARBA00022729"/>
    </source>
</evidence>
<dbReference type="SUPFAM" id="SSF109998">
    <property type="entry name" value="Triger factor/SurA peptide-binding domain-like"/>
    <property type="match status" value="2"/>
</dbReference>
<feature type="domain" description="PpiC" evidence="7">
    <location>
        <begin position="173"/>
        <end position="264"/>
    </location>
</feature>
<dbReference type="InterPro" id="IPR050245">
    <property type="entry name" value="PrsA_foldase"/>
</dbReference>
<dbReference type="InterPro" id="IPR046357">
    <property type="entry name" value="PPIase_dom_sf"/>
</dbReference>
<protein>
    <recommendedName>
        <fullName evidence="2">peptidylprolyl isomerase</fullName>
        <ecNumber evidence="2">5.2.1.8</ecNumber>
    </recommendedName>
</protein>
<organism evidence="8 9">
    <name type="scientific">Neorhodopirellula lusitana</name>
    <dbReference type="NCBI Taxonomy" id="445327"/>
    <lineage>
        <taxon>Bacteria</taxon>
        <taxon>Pseudomonadati</taxon>
        <taxon>Planctomycetota</taxon>
        <taxon>Planctomycetia</taxon>
        <taxon>Pirellulales</taxon>
        <taxon>Pirellulaceae</taxon>
        <taxon>Neorhodopirellula</taxon>
    </lineage>
</organism>
<comment type="catalytic activity">
    <reaction evidence="1">
        <text>[protein]-peptidylproline (omega=180) = [protein]-peptidylproline (omega=0)</text>
        <dbReference type="Rhea" id="RHEA:16237"/>
        <dbReference type="Rhea" id="RHEA-COMP:10747"/>
        <dbReference type="Rhea" id="RHEA-COMP:10748"/>
        <dbReference type="ChEBI" id="CHEBI:83833"/>
        <dbReference type="ChEBI" id="CHEBI:83834"/>
        <dbReference type="EC" id="5.2.1.8"/>
    </reaction>
</comment>
<dbReference type="InterPro" id="IPR000297">
    <property type="entry name" value="PPIase_PpiC"/>
</dbReference>
<evidence type="ECO:0000256" key="2">
    <source>
        <dbReference type="ARBA" id="ARBA00013194"/>
    </source>
</evidence>
<dbReference type="Gene3D" id="1.10.4030.10">
    <property type="entry name" value="Porin chaperone SurA, peptide-binding domain"/>
    <property type="match status" value="1"/>
</dbReference>
<evidence type="ECO:0000256" key="1">
    <source>
        <dbReference type="ARBA" id="ARBA00000971"/>
    </source>
</evidence>
<comment type="caution">
    <text evidence="8">The sequence shown here is derived from an EMBL/GenBank/DDBJ whole genome shotgun (WGS) entry which is preliminary data.</text>
</comment>
<dbReference type="EMBL" id="FXUG01000001">
    <property type="protein sequence ID" value="SMP41348.1"/>
    <property type="molecule type" value="Genomic_DNA"/>
</dbReference>
<dbReference type="InterPro" id="IPR027304">
    <property type="entry name" value="Trigger_fact/SurA_dom_sf"/>
</dbReference>
<gene>
    <name evidence="8" type="ORF">SAMN06265222_101563</name>
</gene>
<dbReference type="RefSeq" id="WP_283430787.1">
    <property type="nucleotide sequence ID" value="NZ_FXUG01000001.1"/>
</dbReference>
<keyword evidence="3" id="KW-0732">Signal</keyword>
<evidence type="ECO:0000256" key="4">
    <source>
        <dbReference type="ARBA" id="ARBA00023110"/>
    </source>
</evidence>
<dbReference type="PANTHER" id="PTHR47245">
    <property type="entry name" value="PEPTIDYLPROLYL ISOMERASE"/>
    <property type="match status" value="1"/>
</dbReference>
<evidence type="ECO:0000256" key="6">
    <source>
        <dbReference type="PROSITE-ProRule" id="PRU00278"/>
    </source>
</evidence>
<dbReference type="Proteomes" id="UP001158067">
    <property type="component" value="Unassembled WGS sequence"/>
</dbReference>